<evidence type="ECO:0000256" key="3">
    <source>
        <dbReference type="ARBA" id="ARBA00022980"/>
    </source>
</evidence>
<keyword evidence="3 5" id="KW-0689">Ribosomal protein</keyword>
<proteinExistence type="inferred from homology"/>
<dbReference type="InterPro" id="IPR001971">
    <property type="entry name" value="Ribosomal_uS11"/>
</dbReference>
<dbReference type="GO" id="GO:0003735">
    <property type="term" value="F:structural constituent of ribosome"/>
    <property type="evidence" value="ECO:0007669"/>
    <property type="project" value="InterPro"/>
</dbReference>
<dbReference type="EMBL" id="MZ156065">
    <property type="protein sequence ID" value="QWK44995.1"/>
    <property type="molecule type" value="Genomic_DNA"/>
</dbReference>
<dbReference type="GO" id="GO:1990904">
    <property type="term" value="C:ribonucleoprotein complex"/>
    <property type="evidence" value="ECO:0007669"/>
    <property type="project" value="UniProtKB-KW"/>
</dbReference>
<organism evidence="5">
    <name type="scientific">Analipus japonicus</name>
    <dbReference type="NCBI Taxonomy" id="31333"/>
    <lineage>
        <taxon>Eukaryota</taxon>
        <taxon>Sar</taxon>
        <taxon>Stramenopiles</taxon>
        <taxon>Ochrophyta</taxon>
        <taxon>PX clade</taxon>
        <taxon>Phaeophyceae</taxon>
        <taxon>Ralfsiales</taxon>
        <taxon>Ralfsiaceae</taxon>
        <taxon>Analipus</taxon>
    </lineage>
</organism>
<gene>
    <name evidence="5" type="primary">rps11</name>
</gene>
<dbReference type="InterPro" id="IPR036967">
    <property type="entry name" value="Ribosomal_uS11_sf"/>
</dbReference>
<dbReference type="Gene3D" id="3.30.420.80">
    <property type="entry name" value="Ribosomal protein S11"/>
    <property type="match status" value="1"/>
</dbReference>
<dbReference type="SUPFAM" id="SSF53137">
    <property type="entry name" value="Translational machinery components"/>
    <property type="match status" value="1"/>
</dbReference>
<dbReference type="PIRSF" id="PIRSF002131">
    <property type="entry name" value="Ribosomal_S11"/>
    <property type="match status" value="1"/>
</dbReference>
<evidence type="ECO:0000313" key="5">
    <source>
        <dbReference type="EMBL" id="QWK44995.1"/>
    </source>
</evidence>
<dbReference type="GO" id="GO:0006412">
    <property type="term" value="P:translation"/>
    <property type="evidence" value="ECO:0007669"/>
    <property type="project" value="InterPro"/>
</dbReference>
<dbReference type="GO" id="GO:0009507">
    <property type="term" value="C:chloroplast"/>
    <property type="evidence" value="ECO:0007669"/>
    <property type="project" value="UniProtKB-SubCell"/>
</dbReference>
<keyword evidence="4" id="KW-0687">Ribonucleoprotein</keyword>
<evidence type="ECO:0000256" key="1">
    <source>
        <dbReference type="ARBA" id="ARBA00004229"/>
    </source>
</evidence>
<comment type="subcellular location">
    <subcellularLocation>
        <location evidence="1">Plastid</location>
        <location evidence="1">Chloroplast</location>
    </subcellularLocation>
</comment>
<comment type="similarity">
    <text evidence="2">Belongs to the universal ribosomal protein uS11 family.</text>
</comment>
<dbReference type="AlphaFoldDB" id="A0A8F0FD25"/>
<reference evidence="5" key="1">
    <citation type="journal article" date="2021" name="Genome Biol. Evol.">
        <title>Genomic rearrangements and sequence evolution across brown algal orgelles.</title>
        <authorList>
            <person name="Starko S."/>
            <person name="Bringloe T."/>
            <person name="Soto Gomez M."/>
            <person name="Darby H."/>
            <person name="Graham S."/>
            <person name="Martone P."/>
        </authorList>
    </citation>
    <scope>NUCLEOTIDE SEQUENCE</scope>
</reference>
<evidence type="ECO:0000256" key="2">
    <source>
        <dbReference type="ARBA" id="ARBA00006194"/>
    </source>
</evidence>
<sequence>MLTNKTNLFNKSPKLKELRTQTVERKEIMASLVKGGHLGSVYIKCTKRNIFCALINTLENKVITSCSMRVPPYENEFNERENLQTRGFSLGRFFGEKLFALGHTKLILYLNGKSKGRSGVIEGLDDLGIDIHSVVLITSHPHNGCRPPKTRRKKFRTKAKFLK</sequence>
<evidence type="ECO:0000256" key="4">
    <source>
        <dbReference type="ARBA" id="ARBA00023274"/>
    </source>
</evidence>
<dbReference type="GO" id="GO:0005840">
    <property type="term" value="C:ribosome"/>
    <property type="evidence" value="ECO:0007669"/>
    <property type="project" value="UniProtKB-KW"/>
</dbReference>
<accession>A0A8F0FD25</accession>
<protein>
    <submittedName>
        <fullName evidence="5">Ribosomal protein S11</fullName>
    </submittedName>
</protein>
<geneLocation type="mitochondrion" evidence="5"/>
<name>A0A8F0FD25_9PHAE</name>
<keyword evidence="5" id="KW-0496">Mitochondrion</keyword>